<evidence type="ECO:0000313" key="5">
    <source>
        <dbReference type="Proteomes" id="UP001444661"/>
    </source>
</evidence>
<protein>
    <recommendedName>
        <fullName evidence="3">Heterokaryon incompatibility domain-containing protein</fullName>
    </recommendedName>
</protein>
<dbReference type="Proteomes" id="UP001444661">
    <property type="component" value="Unassembled WGS sequence"/>
</dbReference>
<evidence type="ECO:0000256" key="1">
    <source>
        <dbReference type="SAM" id="Coils"/>
    </source>
</evidence>
<dbReference type="Pfam" id="PF06985">
    <property type="entry name" value="HET"/>
    <property type="match status" value="1"/>
</dbReference>
<dbReference type="InterPro" id="IPR052895">
    <property type="entry name" value="HetReg/Transcr_Mod"/>
</dbReference>
<dbReference type="InterPro" id="IPR010730">
    <property type="entry name" value="HET"/>
</dbReference>
<gene>
    <name evidence="4" type="ORF">PG993_003933</name>
</gene>
<organism evidence="4 5">
    <name type="scientific">Apiospora rasikravindrae</name>
    <dbReference type="NCBI Taxonomy" id="990691"/>
    <lineage>
        <taxon>Eukaryota</taxon>
        <taxon>Fungi</taxon>
        <taxon>Dikarya</taxon>
        <taxon>Ascomycota</taxon>
        <taxon>Pezizomycotina</taxon>
        <taxon>Sordariomycetes</taxon>
        <taxon>Xylariomycetidae</taxon>
        <taxon>Amphisphaeriales</taxon>
        <taxon>Apiosporaceae</taxon>
        <taxon>Apiospora</taxon>
    </lineage>
</organism>
<feature type="region of interest" description="Disordered" evidence="2">
    <location>
        <begin position="1"/>
        <end position="41"/>
    </location>
</feature>
<sequence>MAPEACLAGETNPTTLCRNERSGYPLHSPPTDQSVDSLSGHEDLRPYEYRPLDESKNQIRLATIHPGTSDDPILITLENVSLDPLPPHMLPNKMGLEEVRAALPEGWEALQTLRDRILFWRTDGTTTWVHPNPQISQAAYDTTIHPAQSNGDGARFEALSYAWGSLDRTADVIVSFDKIDELSAPSPAPTTTSERRILRVSENLHEALLYLRLPGEERFMWIDALCIDQSNPEERGHQVAHMAHIYSRASKVVAWLGPDRDDAAKALQGLAHVGKPTWRRSTVSLPFDDIFWAAVTKLVDRTWFSRLWVVQEIHMGNLNSVLKCGAHEIAWLQFRHAIICFGTKVKWPIAGHHLHRLWGMCMKSIGKGFEFRLSRLGYACRCSDPRDIIYGFLSLAPPELQEAFEVDYTSDLLSIYRRLFITYTDLQRRSDLLIFARWPPANAETTSPLWPSWIPDWRTRMQLMPYNTWLYTCASGLSCAELTLGAGCNNRLQIKGVILDDTMSSLPIEEFERLANLMERLTEEAERRAQEAAKQDSEEHQNEIIDNDIDESHQSYIRDRIIASSWGLPSPKQYRHEVLQNRNFSLDSEESDCIFIPLGCSSPIAIRRADKEENTFRVLGPIYLCGLMDGEALLGKLPDPRCILYQEPGYSSGRFMPRNSETASIVRTDPRLERTPLPKEWEPVSWTRRDIDPSICCRFRNKETGERINYDPRMTSKALQDRGVEIREITLV</sequence>
<reference evidence="4 5" key="1">
    <citation type="submission" date="2023-01" db="EMBL/GenBank/DDBJ databases">
        <title>Analysis of 21 Apiospora genomes using comparative genomics revels a genus with tremendous synthesis potential of carbohydrate active enzymes and secondary metabolites.</title>
        <authorList>
            <person name="Sorensen T."/>
        </authorList>
    </citation>
    <scope>NUCLEOTIDE SEQUENCE [LARGE SCALE GENOMIC DNA]</scope>
    <source>
        <strain evidence="4 5">CBS 33761</strain>
    </source>
</reference>
<keyword evidence="5" id="KW-1185">Reference proteome</keyword>
<name>A0ABR1U3M2_9PEZI</name>
<dbReference type="PANTHER" id="PTHR24148">
    <property type="entry name" value="ANKYRIN REPEAT DOMAIN-CONTAINING PROTEIN 39 HOMOLOG-RELATED"/>
    <property type="match status" value="1"/>
</dbReference>
<dbReference type="PANTHER" id="PTHR24148:SF64">
    <property type="entry name" value="HETEROKARYON INCOMPATIBILITY DOMAIN-CONTAINING PROTEIN"/>
    <property type="match status" value="1"/>
</dbReference>
<evidence type="ECO:0000259" key="3">
    <source>
        <dbReference type="Pfam" id="PF06985"/>
    </source>
</evidence>
<keyword evidence="1" id="KW-0175">Coiled coil</keyword>
<accession>A0ABR1U3M2</accession>
<feature type="coiled-coil region" evidence="1">
    <location>
        <begin position="508"/>
        <end position="538"/>
    </location>
</feature>
<comment type="caution">
    <text evidence="4">The sequence shown here is derived from an EMBL/GenBank/DDBJ whole genome shotgun (WGS) entry which is preliminary data.</text>
</comment>
<evidence type="ECO:0000313" key="4">
    <source>
        <dbReference type="EMBL" id="KAK8052548.1"/>
    </source>
</evidence>
<dbReference type="EMBL" id="JAQQWK010000002">
    <property type="protein sequence ID" value="KAK8052548.1"/>
    <property type="molecule type" value="Genomic_DNA"/>
</dbReference>
<evidence type="ECO:0000256" key="2">
    <source>
        <dbReference type="SAM" id="MobiDB-lite"/>
    </source>
</evidence>
<proteinExistence type="predicted"/>
<feature type="domain" description="Heterokaryon incompatibility" evidence="3">
    <location>
        <begin position="156"/>
        <end position="312"/>
    </location>
</feature>